<organism evidence="3 4">
    <name type="scientific">Anaplasma phagocytophilum</name>
    <name type="common">Ehrlichia phagocytophila</name>
    <dbReference type="NCBI Taxonomy" id="948"/>
    <lineage>
        <taxon>Bacteria</taxon>
        <taxon>Pseudomonadati</taxon>
        <taxon>Pseudomonadota</taxon>
        <taxon>Alphaproteobacteria</taxon>
        <taxon>Rickettsiales</taxon>
        <taxon>Anaplasmataceae</taxon>
        <taxon>Anaplasma</taxon>
        <taxon>phagocytophilum group</taxon>
    </lineage>
</organism>
<dbReference type="EMBL" id="FLLR01000054">
    <property type="protein sequence ID" value="SBO14702.1"/>
    <property type="molecule type" value="Genomic_DNA"/>
</dbReference>
<evidence type="ECO:0000313" key="4">
    <source>
        <dbReference type="Proteomes" id="UP000078419"/>
    </source>
</evidence>
<reference evidence="4" key="1">
    <citation type="submission" date="2016-03" db="EMBL/GenBank/DDBJ databases">
        <authorList>
            <person name="Loux Valentin"/>
        </authorList>
    </citation>
    <scope>NUCLEOTIDE SEQUENCE [LARGE SCALE GENOMIC DNA]</scope>
    <source>
        <strain evidence="4">C1</strain>
    </source>
</reference>
<keyword evidence="1" id="KW-1133">Transmembrane helix</keyword>
<dbReference type="AlphaFoldDB" id="A0AA45UTW9"/>
<accession>A0AA45UTW9</accession>
<keyword evidence="1" id="KW-0472">Membrane</keyword>
<comment type="caution">
    <text evidence="3">The sequence shown here is derived from an EMBL/GenBank/DDBJ whole genome shotgun (WGS) entry which is preliminary data.</text>
</comment>
<dbReference type="EMBL" id="FLLR01000054">
    <property type="protein sequence ID" value="SBO14696.1"/>
    <property type="molecule type" value="Genomic_DNA"/>
</dbReference>
<evidence type="ECO:0000256" key="1">
    <source>
        <dbReference type="SAM" id="Phobius"/>
    </source>
</evidence>
<evidence type="ECO:0000313" key="3">
    <source>
        <dbReference type="EMBL" id="SBO14702.1"/>
    </source>
</evidence>
<sequence>MLWKLWRFLLHTAWLTLGIEFWGFIVVGSLTMQSSEVTFEYSVKYKYVHYI</sequence>
<name>A0AA45UTW9_ANAPH</name>
<protein>
    <submittedName>
        <fullName evidence="3">Uncharacterized protein</fullName>
    </submittedName>
</protein>
<evidence type="ECO:0000313" key="2">
    <source>
        <dbReference type="EMBL" id="SBO14696.1"/>
    </source>
</evidence>
<feature type="transmembrane region" description="Helical" evidence="1">
    <location>
        <begin position="12"/>
        <end position="32"/>
    </location>
</feature>
<reference evidence="3" key="2">
    <citation type="submission" date="2016-03" db="EMBL/GenBank/DDBJ databases">
        <authorList>
            <person name="Loux V."/>
        </authorList>
    </citation>
    <scope>NUCLEOTIDE SEQUENCE</scope>
    <source>
        <strain evidence="3">C1</strain>
    </source>
</reference>
<dbReference type="Proteomes" id="UP000078419">
    <property type="component" value="Unassembled WGS sequence"/>
</dbReference>
<keyword evidence="1" id="KW-0812">Transmembrane</keyword>
<proteinExistence type="predicted"/>
<gene>
    <name evidence="2" type="ORF">ANAPC1_01059</name>
    <name evidence="3" type="ORF">ANAPC1_01065</name>
</gene>